<dbReference type="RefSeq" id="WP_016876735.1">
    <property type="nucleotide sequence ID" value="NZ_AJLN01000149.1"/>
</dbReference>
<accession>A0A433N2C8</accession>
<evidence type="ECO:0008006" key="5">
    <source>
        <dbReference type="Google" id="ProtNLM"/>
    </source>
</evidence>
<evidence type="ECO:0000256" key="2">
    <source>
        <dbReference type="SAM" id="SignalP"/>
    </source>
</evidence>
<dbReference type="InterPro" id="IPR025478">
    <property type="entry name" value="COP23"/>
</dbReference>
<feature type="compositionally biased region" description="Polar residues" evidence="1">
    <location>
        <begin position="249"/>
        <end position="267"/>
    </location>
</feature>
<evidence type="ECO:0000313" key="4">
    <source>
        <dbReference type="Proteomes" id="UP000268857"/>
    </source>
</evidence>
<keyword evidence="2" id="KW-0732">Signal</keyword>
<dbReference type="STRING" id="211165.GCA_000317285_06504"/>
<dbReference type="Pfam" id="PF14218">
    <property type="entry name" value="COP23"/>
    <property type="match status" value="1"/>
</dbReference>
<feature type="chain" id="PRO_5019328470" description="Circadian oscillating protein COP23" evidence="2">
    <location>
        <begin position="28"/>
        <end position="267"/>
    </location>
</feature>
<dbReference type="Proteomes" id="UP000268857">
    <property type="component" value="Unassembled WGS sequence"/>
</dbReference>
<feature type="signal peptide" evidence="2">
    <location>
        <begin position="1"/>
        <end position="27"/>
    </location>
</feature>
<keyword evidence="4" id="KW-1185">Reference proteome</keyword>
<dbReference type="EMBL" id="RSCJ01000025">
    <property type="protein sequence ID" value="RUR75280.1"/>
    <property type="molecule type" value="Genomic_DNA"/>
</dbReference>
<name>A0A433N2C8_CHLFR</name>
<evidence type="ECO:0000313" key="3">
    <source>
        <dbReference type="EMBL" id="RUR75280.1"/>
    </source>
</evidence>
<sequence length="267" mass="28768">MKLQPLKLVLLSSLGLSLALSNSTVFAQSSGDVVVPTVPGDGTSTTTNTSTTTTTSNTSTTIDPATRFSCQNYNGQYTVMYQPESQPGRFFAWANPRTLGGGWDAYKRCATIAERLETYRPDGLTELRTSTLNGYNVLCVTTEANSACRLVLTVPPEKDPYAVRDSVFQNLISADSGQTTIGVNTFSSRSNGNGVQEIYNLGRTLLGNSGNNNNRTRASRDPVNLKPFLDRNDGGNGSKLKNGVAIRPQSPTQKPASANRLNPSKFR</sequence>
<gene>
    <name evidence="3" type="ORF">PCC6912_48170</name>
</gene>
<feature type="region of interest" description="Disordered" evidence="1">
    <location>
        <begin position="37"/>
        <end position="59"/>
    </location>
</feature>
<feature type="region of interest" description="Disordered" evidence="1">
    <location>
        <begin position="206"/>
        <end position="267"/>
    </location>
</feature>
<dbReference type="OrthoDB" id="515781at2"/>
<comment type="caution">
    <text evidence="3">The sequence shown here is derived from an EMBL/GenBank/DDBJ whole genome shotgun (WGS) entry which is preliminary data.</text>
</comment>
<proteinExistence type="predicted"/>
<reference evidence="3 4" key="1">
    <citation type="journal article" date="2019" name="Genome Biol. Evol.">
        <title>Day and night: Metabolic profiles and evolutionary relationships of six axenic non-marine cyanobacteria.</title>
        <authorList>
            <person name="Will S.E."/>
            <person name="Henke P."/>
            <person name="Boedeker C."/>
            <person name="Huang S."/>
            <person name="Brinkmann H."/>
            <person name="Rohde M."/>
            <person name="Jarek M."/>
            <person name="Friedl T."/>
            <person name="Seufert S."/>
            <person name="Schumacher M."/>
            <person name="Overmann J."/>
            <person name="Neumann-Schaal M."/>
            <person name="Petersen J."/>
        </authorList>
    </citation>
    <scope>NUCLEOTIDE SEQUENCE [LARGE SCALE GENOMIC DNA]</scope>
    <source>
        <strain evidence="3 4">PCC 6912</strain>
    </source>
</reference>
<protein>
    <recommendedName>
        <fullName evidence="5">Circadian oscillating protein COP23</fullName>
    </recommendedName>
</protein>
<organism evidence="3 4">
    <name type="scientific">Chlorogloeopsis fritschii PCC 6912</name>
    <dbReference type="NCBI Taxonomy" id="211165"/>
    <lineage>
        <taxon>Bacteria</taxon>
        <taxon>Bacillati</taxon>
        <taxon>Cyanobacteriota</taxon>
        <taxon>Cyanophyceae</taxon>
        <taxon>Nostocales</taxon>
        <taxon>Chlorogloeopsidaceae</taxon>
        <taxon>Chlorogloeopsis</taxon>
    </lineage>
</organism>
<evidence type="ECO:0000256" key="1">
    <source>
        <dbReference type="SAM" id="MobiDB-lite"/>
    </source>
</evidence>
<dbReference type="AlphaFoldDB" id="A0A433N2C8"/>
<feature type="compositionally biased region" description="Polar residues" evidence="1">
    <location>
        <begin position="206"/>
        <end position="216"/>
    </location>
</feature>